<feature type="compositionally biased region" description="Gly residues" evidence="1">
    <location>
        <begin position="93"/>
        <end position="103"/>
    </location>
</feature>
<protein>
    <submittedName>
        <fullName evidence="2">Uncharacterized protein</fullName>
    </submittedName>
</protein>
<name>A0A918YKN0_9ACTN</name>
<dbReference type="AlphaFoldDB" id="A0A918YKN0"/>
<sequence length="103" mass="10271">MLGVDTRDAGQQHPGGAGLGCGAYGRDGAFGVGRAGGDLGGEGQFGRPGGDGQLMAVDEFLGLERARVQQSRDCGDQQERGDEDTRRRSAGAGPAGAGVPSGP</sequence>
<accession>A0A918YKN0</accession>
<reference evidence="2" key="2">
    <citation type="submission" date="2020-09" db="EMBL/GenBank/DDBJ databases">
        <authorList>
            <person name="Sun Q."/>
            <person name="Ohkuma M."/>
        </authorList>
    </citation>
    <scope>NUCLEOTIDE SEQUENCE</scope>
    <source>
        <strain evidence="2">JCM 4714</strain>
    </source>
</reference>
<evidence type="ECO:0000256" key="1">
    <source>
        <dbReference type="SAM" id="MobiDB-lite"/>
    </source>
</evidence>
<feature type="region of interest" description="Disordered" evidence="1">
    <location>
        <begin position="1"/>
        <end position="53"/>
    </location>
</feature>
<dbReference type="Proteomes" id="UP000655443">
    <property type="component" value="Unassembled WGS sequence"/>
</dbReference>
<evidence type="ECO:0000313" key="3">
    <source>
        <dbReference type="Proteomes" id="UP000655443"/>
    </source>
</evidence>
<dbReference type="PROSITE" id="PS51257">
    <property type="entry name" value="PROKAR_LIPOPROTEIN"/>
    <property type="match status" value="1"/>
</dbReference>
<dbReference type="EMBL" id="BMVG01000011">
    <property type="protein sequence ID" value="GHE06493.1"/>
    <property type="molecule type" value="Genomic_DNA"/>
</dbReference>
<organism evidence="2 3">
    <name type="scientific">Streptomyces alanosinicus</name>
    <dbReference type="NCBI Taxonomy" id="68171"/>
    <lineage>
        <taxon>Bacteria</taxon>
        <taxon>Bacillati</taxon>
        <taxon>Actinomycetota</taxon>
        <taxon>Actinomycetes</taxon>
        <taxon>Kitasatosporales</taxon>
        <taxon>Streptomycetaceae</taxon>
        <taxon>Streptomyces</taxon>
    </lineage>
</organism>
<feature type="compositionally biased region" description="Basic and acidic residues" evidence="1">
    <location>
        <begin position="1"/>
        <end position="10"/>
    </location>
</feature>
<proteinExistence type="predicted"/>
<reference evidence="2" key="1">
    <citation type="journal article" date="2014" name="Int. J. Syst. Evol. Microbiol.">
        <title>Complete genome sequence of Corynebacterium casei LMG S-19264T (=DSM 44701T), isolated from a smear-ripened cheese.</title>
        <authorList>
            <consortium name="US DOE Joint Genome Institute (JGI-PGF)"/>
            <person name="Walter F."/>
            <person name="Albersmeier A."/>
            <person name="Kalinowski J."/>
            <person name="Ruckert C."/>
        </authorList>
    </citation>
    <scope>NUCLEOTIDE SEQUENCE</scope>
    <source>
        <strain evidence="2">JCM 4714</strain>
    </source>
</reference>
<comment type="caution">
    <text evidence="2">The sequence shown here is derived from an EMBL/GenBank/DDBJ whole genome shotgun (WGS) entry which is preliminary data.</text>
</comment>
<feature type="compositionally biased region" description="Basic and acidic residues" evidence="1">
    <location>
        <begin position="73"/>
        <end position="87"/>
    </location>
</feature>
<gene>
    <name evidence="2" type="ORF">GCM10010339_47140</name>
</gene>
<feature type="compositionally biased region" description="Gly residues" evidence="1">
    <location>
        <begin position="13"/>
        <end position="52"/>
    </location>
</feature>
<evidence type="ECO:0000313" key="2">
    <source>
        <dbReference type="EMBL" id="GHE06493.1"/>
    </source>
</evidence>
<feature type="region of interest" description="Disordered" evidence="1">
    <location>
        <begin position="67"/>
        <end position="103"/>
    </location>
</feature>
<keyword evidence="3" id="KW-1185">Reference proteome</keyword>